<dbReference type="Gene3D" id="3.30.360.10">
    <property type="entry name" value="Dihydrodipicolinate Reductase, domain 2"/>
    <property type="match status" value="1"/>
</dbReference>
<proteinExistence type="predicted"/>
<name>A0A0K8J3H9_9FIRM</name>
<dbReference type="InterPro" id="IPR000683">
    <property type="entry name" value="Gfo/Idh/MocA-like_OxRdtase_N"/>
</dbReference>
<dbReference type="RefSeq" id="WP_058257554.1">
    <property type="nucleotide sequence ID" value="NZ_JANWKB010000079.1"/>
</dbReference>
<reference evidence="5" key="1">
    <citation type="submission" date="2015-09" db="EMBL/GenBank/DDBJ databases">
        <authorList>
            <person name="Wibberg D."/>
        </authorList>
    </citation>
    <scope>NUCLEOTIDE SEQUENCE [LARGE SCALE GENOMIC DNA]</scope>
    <source>
        <strain evidence="5">SD1D</strain>
    </source>
</reference>
<evidence type="ECO:0000256" key="1">
    <source>
        <dbReference type="ARBA" id="ARBA00023002"/>
    </source>
</evidence>
<dbReference type="InterPro" id="IPR055170">
    <property type="entry name" value="GFO_IDH_MocA-like_dom"/>
</dbReference>
<dbReference type="Gene3D" id="3.40.50.720">
    <property type="entry name" value="NAD(P)-binding Rossmann-like Domain"/>
    <property type="match status" value="1"/>
</dbReference>
<feature type="domain" description="GFO/IDH/MocA-like oxidoreductase" evidence="3">
    <location>
        <begin position="156"/>
        <end position="281"/>
    </location>
</feature>
<dbReference type="GO" id="GO:0016491">
    <property type="term" value="F:oxidoreductase activity"/>
    <property type="evidence" value="ECO:0007669"/>
    <property type="project" value="UniProtKB-KW"/>
</dbReference>
<dbReference type="SUPFAM" id="SSF51735">
    <property type="entry name" value="NAD(P)-binding Rossmann-fold domains"/>
    <property type="match status" value="1"/>
</dbReference>
<sequence>MNKADGMNYAPKGKPKPVVKEGEFCIAAIALDHGHIYGMCNGLTEAGAKLKWVYDPDEEKVKKFVEAFPGTMVASSMEEILTDPEVKLVCSAAITSKRCELGLKVMAAGKDYFTDKAPLTTLAQLEAAKDMVKKTGKKYMVYYSERIHVEAAVFAGQLIEEGAIGKVIQVLGMGPHRLNAPARPDWFFIKEYYGGILCDIGSHQIEQFLYYTGAKDATVVKSQIANYNHPQYPELDDFGDAMLVGDNGATQYFRVDWFTPDGLSTWGDGRTFILGTEGYIELRKYVNVGMNDGSSNHVFLVNGQGEKHFEVTGKVGYPFFGQLILDCINRTENAMTQEHAFKAAELSVKAQMQANKIV</sequence>
<evidence type="ECO:0008006" key="6">
    <source>
        <dbReference type="Google" id="ProtNLM"/>
    </source>
</evidence>
<evidence type="ECO:0000313" key="5">
    <source>
        <dbReference type="Proteomes" id="UP000196053"/>
    </source>
</evidence>
<organism evidence="4 5">
    <name type="scientific">Herbinix luporum</name>
    <dbReference type="NCBI Taxonomy" id="1679721"/>
    <lineage>
        <taxon>Bacteria</taxon>
        <taxon>Bacillati</taxon>
        <taxon>Bacillota</taxon>
        <taxon>Clostridia</taxon>
        <taxon>Lachnospirales</taxon>
        <taxon>Lachnospiraceae</taxon>
        <taxon>Herbinix</taxon>
    </lineage>
</organism>
<dbReference type="PANTHER" id="PTHR43818:SF11">
    <property type="entry name" value="BCDNA.GH03377"/>
    <property type="match status" value="1"/>
</dbReference>
<dbReference type="KEGG" id="hsd:SD1D_0610"/>
<keyword evidence="1" id="KW-0560">Oxidoreductase</keyword>
<dbReference type="PANTHER" id="PTHR43818">
    <property type="entry name" value="BCDNA.GH03377"/>
    <property type="match status" value="1"/>
</dbReference>
<dbReference type="AlphaFoldDB" id="A0A0K8J3H9"/>
<evidence type="ECO:0000313" key="4">
    <source>
        <dbReference type="EMBL" id="CUH92161.1"/>
    </source>
</evidence>
<dbReference type="Proteomes" id="UP000196053">
    <property type="component" value="Chromosome I"/>
</dbReference>
<dbReference type="Pfam" id="PF22725">
    <property type="entry name" value="GFO_IDH_MocA_C3"/>
    <property type="match status" value="1"/>
</dbReference>
<dbReference type="Pfam" id="PF01408">
    <property type="entry name" value="GFO_IDH_MocA"/>
    <property type="match status" value="1"/>
</dbReference>
<protein>
    <recommendedName>
        <fullName evidence="6">Gfo/Idh/MocA family oxidoreductase</fullName>
    </recommendedName>
</protein>
<dbReference type="InterPro" id="IPR050463">
    <property type="entry name" value="Gfo/Idh/MocA_oxidrdct_glycsds"/>
</dbReference>
<dbReference type="OrthoDB" id="9768836at2"/>
<gene>
    <name evidence="4" type="ORF">SD1D_0610</name>
</gene>
<evidence type="ECO:0000259" key="3">
    <source>
        <dbReference type="Pfam" id="PF22725"/>
    </source>
</evidence>
<dbReference type="GO" id="GO:0000166">
    <property type="term" value="F:nucleotide binding"/>
    <property type="evidence" value="ECO:0007669"/>
    <property type="project" value="InterPro"/>
</dbReference>
<dbReference type="EMBL" id="LN879430">
    <property type="protein sequence ID" value="CUH92161.1"/>
    <property type="molecule type" value="Genomic_DNA"/>
</dbReference>
<feature type="domain" description="Gfo/Idh/MocA-like oxidoreductase N-terminal" evidence="2">
    <location>
        <begin position="46"/>
        <end position="143"/>
    </location>
</feature>
<dbReference type="SUPFAM" id="SSF55347">
    <property type="entry name" value="Glyceraldehyde-3-phosphate dehydrogenase-like, C-terminal domain"/>
    <property type="match status" value="1"/>
</dbReference>
<keyword evidence="5" id="KW-1185">Reference proteome</keyword>
<accession>A0A0K8J3H9</accession>
<dbReference type="InterPro" id="IPR036291">
    <property type="entry name" value="NAD(P)-bd_dom_sf"/>
</dbReference>
<evidence type="ECO:0000259" key="2">
    <source>
        <dbReference type="Pfam" id="PF01408"/>
    </source>
</evidence>